<evidence type="ECO:0000259" key="5">
    <source>
        <dbReference type="PROSITE" id="PS51078"/>
    </source>
</evidence>
<dbReference type="EMBL" id="BSRI01000002">
    <property type="protein sequence ID" value="GLV61066.1"/>
    <property type="molecule type" value="Genomic_DNA"/>
</dbReference>
<dbReference type="SUPFAM" id="SSF46785">
    <property type="entry name" value="Winged helix' DNA-binding domain"/>
    <property type="match status" value="1"/>
</dbReference>
<dbReference type="Pfam" id="PF01614">
    <property type="entry name" value="IclR_C"/>
    <property type="match status" value="1"/>
</dbReference>
<feature type="domain" description="HTH iclR-type" evidence="4">
    <location>
        <begin position="19"/>
        <end position="81"/>
    </location>
</feature>
<accession>A0ABQ6G3F4</accession>
<dbReference type="InterPro" id="IPR029016">
    <property type="entry name" value="GAF-like_dom_sf"/>
</dbReference>
<dbReference type="InterPro" id="IPR036388">
    <property type="entry name" value="WH-like_DNA-bd_sf"/>
</dbReference>
<dbReference type="InterPro" id="IPR050707">
    <property type="entry name" value="HTH_MetabolicPath_Reg"/>
</dbReference>
<dbReference type="Gene3D" id="3.30.450.40">
    <property type="match status" value="1"/>
</dbReference>
<evidence type="ECO:0000259" key="4">
    <source>
        <dbReference type="PROSITE" id="PS51077"/>
    </source>
</evidence>
<dbReference type="RefSeq" id="WP_338258346.1">
    <property type="nucleotide sequence ID" value="NZ_BSRI01000002.1"/>
</dbReference>
<dbReference type="InterPro" id="IPR005471">
    <property type="entry name" value="Tscrpt_reg_IclR_N"/>
</dbReference>
<evidence type="ECO:0000313" key="7">
    <source>
        <dbReference type="Proteomes" id="UP001344906"/>
    </source>
</evidence>
<keyword evidence="2" id="KW-0238">DNA-binding</keyword>
<reference evidence="6 7" key="1">
    <citation type="submission" date="2023-02" db="EMBL/GenBank/DDBJ databases">
        <title>Dictyobacter halimunensis sp. nov., a new member of the class Ktedonobacteria from forest soil in a geothermal area.</title>
        <authorList>
            <person name="Rachmania M.K."/>
            <person name="Ningsih F."/>
            <person name="Sakai Y."/>
            <person name="Yabe S."/>
            <person name="Yokota A."/>
            <person name="Sjamsuridzal W."/>
        </authorList>
    </citation>
    <scope>NUCLEOTIDE SEQUENCE [LARGE SCALE GENOMIC DNA]</scope>
    <source>
        <strain evidence="6 7">S3.2.2.5</strain>
    </source>
</reference>
<protein>
    <submittedName>
        <fullName evidence="6">IclR family transcriptional regulator</fullName>
    </submittedName>
</protein>
<evidence type="ECO:0000256" key="1">
    <source>
        <dbReference type="ARBA" id="ARBA00023015"/>
    </source>
</evidence>
<comment type="caution">
    <text evidence="6">The sequence shown here is derived from an EMBL/GenBank/DDBJ whole genome shotgun (WGS) entry which is preliminary data.</text>
</comment>
<dbReference type="Gene3D" id="1.10.10.10">
    <property type="entry name" value="Winged helix-like DNA-binding domain superfamily/Winged helix DNA-binding domain"/>
    <property type="match status" value="1"/>
</dbReference>
<name>A0ABQ6G3F4_9CHLR</name>
<sequence>MDKKLDDIDAGSAQPAYHVPALEKGLDILECLAAHTVPLTQAQLARLLGRGASELFRMLTCLERRRYIQRDPLSGAYSLTLRLFELGHTHSPYQGLLRAAARPMCELVDEINESCHLSVVHQGRLVVLAQEENHARLRLSVEVGGTFPLLHTASGRLLLAHMDPIAAEEAYQLDEEYASLSAQEREELAARLEEIRAHGYEYVVGESNDGVQDLVVLVGSQTSNLQAALAICSLSRRHASFLDTMLPPLRHCADAIASAAGIVV</sequence>
<dbReference type="Proteomes" id="UP001344906">
    <property type="component" value="Unassembled WGS sequence"/>
</dbReference>
<gene>
    <name evidence="6" type="ORF">KDH_78830</name>
</gene>
<dbReference type="PANTHER" id="PTHR30136:SF7">
    <property type="entry name" value="HTH-TYPE TRANSCRIPTIONAL REGULATOR KDGR-RELATED"/>
    <property type="match status" value="1"/>
</dbReference>
<dbReference type="PANTHER" id="PTHR30136">
    <property type="entry name" value="HELIX-TURN-HELIX TRANSCRIPTIONAL REGULATOR, ICLR FAMILY"/>
    <property type="match status" value="1"/>
</dbReference>
<dbReference type="PROSITE" id="PS51077">
    <property type="entry name" value="HTH_ICLR"/>
    <property type="match status" value="1"/>
</dbReference>
<dbReference type="SMART" id="SM00346">
    <property type="entry name" value="HTH_ICLR"/>
    <property type="match status" value="1"/>
</dbReference>
<keyword evidence="7" id="KW-1185">Reference proteome</keyword>
<evidence type="ECO:0000313" key="6">
    <source>
        <dbReference type="EMBL" id="GLV61066.1"/>
    </source>
</evidence>
<proteinExistence type="predicted"/>
<evidence type="ECO:0000256" key="2">
    <source>
        <dbReference type="ARBA" id="ARBA00023125"/>
    </source>
</evidence>
<dbReference type="PROSITE" id="PS51078">
    <property type="entry name" value="ICLR_ED"/>
    <property type="match status" value="1"/>
</dbReference>
<dbReference type="InterPro" id="IPR014757">
    <property type="entry name" value="Tscrpt_reg_IclR_C"/>
</dbReference>
<dbReference type="Pfam" id="PF09339">
    <property type="entry name" value="HTH_IclR"/>
    <property type="match status" value="1"/>
</dbReference>
<evidence type="ECO:0000256" key="3">
    <source>
        <dbReference type="ARBA" id="ARBA00023163"/>
    </source>
</evidence>
<organism evidence="6 7">
    <name type="scientific">Dictyobacter halimunensis</name>
    <dbReference type="NCBI Taxonomy" id="3026934"/>
    <lineage>
        <taxon>Bacteria</taxon>
        <taxon>Bacillati</taxon>
        <taxon>Chloroflexota</taxon>
        <taxon>Ktedonobacteria</taxon>
        <taxon>Ktedonobacterales</taxon>
        <taxon>Dictyobacteraceae</taxon>
        <taxon>Dictyobacter</taxon>
    </lineage>
</organism>
<dbReference type="SUPFAM" id="SSF55781">
    <property type="entry name" value="GAF domain-like"/>
    <property type="match status" value="1"/>
</dbReference>
<keyword evidence="1" id="KW-0805">Transcription regulation</keyword>
<feature type="domain" description="IclR-ED" evidence="5">
    <location>
        <begin position="82"/>
        <end position="262"/>
    </location>
</feature>
<dbReference type="InterPro" id="IPR036390">
    <property type="entry name" value="WH_DNA-bd_sf"/>
</dbReference>
<keyword evidence="3" id="KW-0804">Transcription</keyword>